<dbReference type="GO" id="GO:0035821">
    <property type="term" value="P:modulation of process of another organism"/>
    <property type="evidence" value="ECO:0007669"/>
    <property type="project" value="UniProtKB-ARBA"/>
</dbReference>
<accession>A0A6I9XCT0</accession>
<dbReference type="GO" id="GO:0005576">
    <property type="term" value="C:extracellular region"/>
    <property type="evidence" value="ECO:0007669"/>
    <property type="project" value="UniProtKB-ARBA"/>
</dbReference>
<dbReference type="SUPFAM" id="SSF82671">
    <property type="entry name" value="SEA domain"/>
    <property type="match status" value="1"/>
</dbReference>
<dbReference type="SUPFAM" id="SSF50494">
    <property type="entry name" value="Trypsin-like serine proteases"/>
    <property type="match status" value="1"/>
</dbReference>
<evidence type="ECO:0000259" key="7">
    <source>
        <dbReference type="PROSITE" id="PS50240"/>
    </source>
</evidence>
<keyword evidence="4 6" id="KW-0720">Serine protease</keyword>
<dbReference type="InterPro" id="IPR001314">
    <property type="entry name" value="Peptidase_S1A"/>
</dbReference>
<dbReference type="InterPro" id="IPR018114">
    <property type="entry name" value="TRYPSIN_HIS"/>
</dbReference>
<dbReference type="PROSITE" id="PS00134">
    <property type="entry name" value="TRYPSIN_HIS"/>
    <property type="match status" value="1"/>
</dbReference>
<dbReference type="GeneID" id="106542262"/>
<dbReference type="AlphaFoldDB" id="A0A6I9XCT0"/>
<dbReference type="InterPro" id="IPR033116">
    <property type="entry name" value="TRYPSIN_SER"/>
</dbReference>
<evidence type="ECO:0000256" key="3">
    <source>
        <dbReference type="ARBA" id="ARBA00022801"/>
    </source>
</evidence>
<dbReference type="InterPro" id="IPR036364">
    <property type="entry name" value="SEA_dom_sf"/>
</dbReference>
<dbReference type="Gene3D" id="3.30.70.960">
    <property type="entry name" value="SEA domain"/>
    <property type="match status" value="1"/>
</dbReference>
<reference evidence="9" key="1">
    <citation type="submission" date="2025-08" db="UniProtKB">
        <authorList>
            <consortium name="RefSeq"/>
        </authorList>
    </citation>
    <scope>IDENTIFICATION</scope>
    <source>
        <tissue evidence="9">Skeletal muscle</tissue>
    </source>
</reference>
<proteinExistence type="inferred from homology"/>
<dbReference type="Gene3D" id="2.40.10.10">
    <property type="entry name" value="Trypsin-like serine proteases"/>
    <property type="match status" value="2"/>
</dbReference>
<protein>
    <submittedName>
        <fullName evidence="9">Transmembrane protease serine 11A-like</fullName>
    </submittedName>
</protein>
<keyword evidence="5" id="KW-1015">Disulfide bond</keyword>
<gene>
    <name evidence="9" type="primary">LOC106542262</name>
</gene>
<dbReference type="InterPro" id="IPR001254">
    <property type="entry name" value="Trypsin_dom"/>
</dbReference>
<evidence type="ECO:0000256" key="1">
    <source>
        <dbReference type="ARBA" id="ARBA00009228"/>
    </source>
</evidence>
<dbReference type="PROSITE" id="PS50240">
    <property type="entry name" value="TRYPSIN_DOM"/>
    <property type="match status" value="1"/>
</dbReference>
<dbReference type="KEGG" id="tsr:106542262"/>
<dbReference type="CDD" id="cd00190">
    <property type="entry name" value="Tryp_SPc"/>
    <property type="match status" value="1"/>
</dbReference>
<dbReference type="PRINTS" id="PR00722">
    <property type="entry name" value="CHYMOTRYPSIN"/>
</dbReference>
<evidence type="ECO:0000256" key="2">
    <source>
        <dbReference type="ARBA" id="ARBA00022670"/>
    </source>
</evidence>
<evidence type="ECO:0000313" key="8">
    <source>
        <dbReference type="Proteomes" id="UP000504617"/>
    </source>
</evidence>
<sequence>MDLGAFKGIRDQKLSYYKGNFKITGLQYNGALSRQTSDQFKDLGNWIEKLIYCEFNRDTKVASSAIFDDDSTEQERVVHEEEIVLDKERRELGIANQPYMKGEMAQRIFRDARSSPFNPARKNIIEEAREPLTREILQKELIDALKNHADTMEVKIKEEISAANKQMSEELMTFCGLRNNRSLGSSRITGGVSSVEWPWQASLQRNKIHRCGATLISNTWLLSAAHCFREAKSPHKWTVSFGTYLRPALMIRLVKTIIIHEKYRNTGHEHDIAVLQLTKSVDFTRAIHRICLPDSNERIPYNIDAVVTGWGALSNEGETPNVLQEATVKLIDTKVCNRREVYNGAIKPGMICAGYLEGGIDSCQGDSGGPLMTIDSRQMWYLVGIVSWGDECGKPNKPGVYTRVIYYRDWITKYTGL</sequence>
<dbReference type="PROSITE" id="PS00135">
    <property type="entry name" value="TRYPSIN_SER"/>
    <property type="match status" value="1"/>
</dbReference>
<keyword evidence="8" id="KW-1185">Reference proteome</keyword>
<evidence type="ECO:0000256" key="4">
    <source>
        <dbReference type="ARBA" id="ARBA00022825"/>
    </source>
</evidence>
<evidence type="ECO:0000256" key="6">
    <source>
        <dbReference type="RuleBase" id="RU363034"/>
    </source>
</evidence>
<name>A0A6I9XCT0_9SAUR</name>
<dbReference type="InterPro" id="IPR043504">
    <property type="entry name" value="Peptidase_S1_PA_chymotrypsin"/>
</dbReference>
<evidence type="ECO:0000313" key="9">
    <source>
        <dbReference type="RefSeq" id="XP_013913404.1"/>
    </source>
</evidence>
<dbReference type="FunFam" id="2.40.10.10:FF:000003">
    <property type="entry name" value="Transmembrane serine protease 3"/>
    <property type="match status" value="1"/>
</dbReference>
<dbReference type="InterPro" id="IPR009003">
    <property type="entry name" value="Peptidase_S1_PA"/>
</dbReference>
<feature type="domain" description="Peptidase S1" evidence="7">
    <location>
        <begin position="188"/>
        <end position="416"/>
    </location>
</feature>
<evidence type="ECO:0000256" key="5">
    <source>
        <dbReference type="ARBA" id="ARBA00023157"/>
    </source>
</evidence>
<keyword evidence="2 6" id="KW-0645">Protease</keyword>
<dbReference type="Pfam" id="PF00089">
    <property type="entry name" value="Trypsin"/>
    <property type="match status" value="1"/>
</dbReference>
<dbReference type="OrthoDB" id="9425590at2759"/>
<organism evidence="8 9">
    <name type="scientific">Thamnophis sirtalis</name>
    <dbReference type="NCBI Taxonomy" id="35019"/>
    <lineage>
        <taxon>Eukaryota</taxon>
        <taxon>Metazoa</taxon>
        <taxon>Chordata</taxon>
        <taxon>Craniata</taxon>
        <taxon>Vertebrata</taxon>
        <taxon>Euteleostomi</taxon>
        <taxon>Lepidosauria</taxon>
        <taxon>Squamata</taxon>
        <taxon>Bifurcata</taxon>
        <taxon>Unidentata</taxon>
        <taxon>Episquamata</taxon>
        <taxon>Toxicofera</taxon>
        <taxon>Serpentes</taxon>
        <taxon>Colubroidea</taxon>
        <taxon>Colubridae</taxon>
        <taxon>Natricinae</taxon>
        <taxon>Thamnophis</taxon>
    </lineage>
</organism>
<keyword evidence="3 6" id="KW-0378">Hydrolase</keyword>
<dbReference type="PANTHER" id="PTHR24252:SF28">
    <property type="entry name" value="TRANSMEMBRANE PROTEASE SERINE 11C ISOFORM X1"/>
    <property type="match status" value="1"/>
</dbReference>
<dbReference type="Proteomes" id="UP000504617">
    <property type="component" value="Unplaced"/>
</dbReference>
<dbReference type="PANTHER" id="PTHR24252">
    <property type="entry name" value="ACROSIN-RELATED"/>
    <property type="match status" value="1"/>
</dbReference>
<dbReference type="RefSeq" id="XP_013913404.1">
    <property type="nucleotide sequence ID" value="XM_014057929.1"/>
</dbReference>
<dbReference type="SMART" id="SM00020">
    <property type="entry name" value="Tryp_SPc"/>
    <property type="match status" value="1"/>
</dbReference>
<dbReference type="GO" id="GO:0006508">
    <property type="term" value="P:proteolysis"/>
    <property type="evidence" value="ECO:0007669"/>
    <property type="project" value="UniProtKB-KW"/>
</dbReference>
<dbReference type="GO" id="GO:0004252">
    <property type="term" value="F:serine-type endopeptidase activity"/>
    <property type="evidence" value="ECO:0007669"/>
    <property type="project" value="InterPro"/>
</dbReference>
<comment type="similarity">
    <text evidence="1">Belongs to the peptidase S1 family. Snake venom subfamily.</text>
</comment>